<dbReference type="GO" id="GO:0022857">
    <property type="term" value="F:transmembrane transporter activity"/>
    <property type="evidence" value="ECO:0007669"/>
    <property type="project" value="TreeGrafter"/>
</dbReference>
<keyword evidence="3 6" id="KW-1133">Transmembrane helix</keyword>
<dbReference type="HOGENOM" id="CLU_1397206_0_0_1"/>
<protein>
    <recommendedName>
        <fullName evidence="9">Major facilitator superfamily (MFS) profile domain-containing protein</fullName>
    </recommendedName>
</protein>
<proteinExistence type="predicted"/>
<evidence type="ECO:0008006" key="9">
    <source>
        <dbReference type="Google" id="ProtNLM"/>
    </source>
</evidence>
<dbReference type="PANTHER" id="PTHR23501:SF43">
    <property type="entry name" value="MULTIDRUG TRANSPORTER, PUTATIVE (AFU_ORTHOLOGUE AFUA_6G03040)-RELATED"/>
    <property type="match status" value="1"/>
</dbReference>
<dbReference type="InterPro" id="IPR036259">
    <property type="entry name" value="MFS_trans_sf"/>
</dbReference>
<dbReference type="RefSeq" id="XP_003651596.1">
    <property type="nucleotide sequence ID" value="XM_003651548.1"/>
</dbReference>
<dbReference type="AlphaFoldDB" id="G2R4M5"/>
<evidence type="ECO:0000256" key="1">
    <source>
        <dbReference type="ARBA" id="ARBA00004141"/>
    </source>
</evidence>
<dbReference type="KEGG" id="ttt:THITE_2086746"/>
<sequence>MVAPSDSVDDAVASGFALVWFSLGLLLGFTAIYGIGVGLSFATCTMIAAVEAQNDDLAAAQGTMAQARVFGGAPGLAVCTIVFNIKLQNSLGPDSKSNLGHQELDQIHRNLITGLALSDDFRQDVIRIYLGAFGDQSLVILAVAVVALLMSLGTYKSVPSHVVDVMVQHKELAGRPSGRGDVELSSVSSVRSLVR</sequence>
<evidence type="ECO:0000256" key="5">
    <source>
        <dbReference type="SAM" id="MobiDB-lite"/>
    </source>
</evidence>
<dbReference type="Proteomes" id="UP000008181">
    <property type="component" value="Chromosome 2"/>
</dbReference>
<keyword evidence="4 6" id="KW-0472">Membrane</keyword>
<dbReference type="PANTHER" id="PTHR23501">
    <property type="entry name" value="MAJOR FACILITATOR SUPERFAMILY"/>
    <property type="match status" value="1"/>
</dbReference>
<organism evidence="7 8">
    <name type="scientific">Thermothielavioides terrestris (strain ATCC 38088 / NRRL 8126)</name>
    <name type="common">Thielavia terrestris</name>
    <dbReference type="NCBI Taxonomy" id="578455"/>
    <lineage>
        <taxon>Eukaryota</taxon>
        <taxon>Fungi</taxon>
        <taxon>Dikarya</taxon>
        <taxon>Ascomycota</taxon>
        <taxon>Pezizomycotina</taxon>
        <taxon>Sordariomycetes</taxon>
        <taxon>Sordariomycetidae</taxon>
        <taxon>Sordariales</taxon>
        <taxon>Chaetomiaceae</taxon>
        <taxon>Thermothielavioides</taxon>
        <taxon>Thermothielavioides terrestris</taxon>
    </lineage>
</organism>
<feature type="transmembrane region" description="Helical" evidence="6">
    <location>
        <begin position="128"/>
        <end position="150"/>
    </location>
</feature>
<keyword evidence="8" id="KW-1185">Reference proteome</keyword>
<dbReference type="EMBL" id="CP003010">
    <property type="protein sequence ID" value="AEO65260.1"/>
    <property type="molecule type" value="Genomic_DNA"/>
</dbReference>
<evidence type="ECO:0000313" key="7">
    <source>
        <dbReference type="EMBL" id="AEO65260.1"/>
    </source>
</evidence>
<feature type="transmembrane region" description="Helical" evidence="6">
    <location>
        <begin position="12"/>
        <end position="36"/>
    </location>
</feature>
<comment type="subcellular location">
    <subcellularLocation>
        <location evidence="1">Membrane</location>
        <topology evidence="1">Multi-pass membrane protein</topology>
    </subcellularLocation>
</comment>
<evidence type="ECO:0000256" key="2">
    <source>
        <dbReference type="ARBA" id="ARBA00022692"/>
    </source>
</evidence>
<reference evidence="7 8" key="1">
    <citation type="journal article" date="2011" name="Nat. Biotechnol.">
        <title>Comparative genomic analysis of the thermophilic biomass-degrading fungi Myceliophthora thermophila and Thielavia terrestris.</title>
        <authorList>
            <person name="Berka R.M."/>
            <person name="Grigoriev I.V."/>
            <person name="Otillar R."/>
            <person name="Salamov A."/>
            <person name="Grimwood J."/>
            <person name="Reid I."/>
            <person name="Ishmael N."/>
            <person name="John T."/>
            <person name="Darmond C."/>
            <person name="Moisan M.-C."/>
            <person name="Henrissat B."/>
            <person name="Coutinho P.M."/>
            <person name="Lombard V."/>
            <person name="Natvig D.O."/>
            <person name="Lindquist E."/>
            <person name="Schmutz J."/>
            <person name="Lucas S."/>
            <person name="Harris P."/>
            <person name="Powlowski J."/>
            <person name="Bellemare A."/>
            <person name="Taylor D."/>
            <person name="Butler G."/>
            <person name="de Vries R.P."/>
            <person name="Allijn I.E."/>
            <person name="van den Brink J."/>
            <person name="Ushinsky S."/>
            <person name="Storms R."/>
            <person name="Powell A.J."/>
            <person name="Paulsen I.T."/>
            <person name="Elbourne L.D.H."/>
            <person name="Baker S.E."/>
            <person name="Magnuson J."/>
            <person name="LaBoissiere S."/>
            <person name="Clutterbuck A.J."/>
            <person name="Martinez D."/>
            <person name="Wogulis M."/>
            <person name="de Leon A.L."/>
            <person name="Rey M.W."/>
            <person name="Tsang A."/>
        </authorList>
    </citation>
    <scope>NUCLEOTIDE SEQUENCE [LARGE SCALE GENOMIC DNA]</scope>
    <source>
        <strain evidence="8">ATCC 38088 / NRRL 8126</strain>
    </source>
</reference>
<evidence type="ECO:0000256" key="4">
    <source>
        <dbReference type="ARBA" id="ARBA00023136"/>
    </source>
</evidence>
<name>G2R4M5_THETT</name>
<evidence type="ECO:0000313" key="8">
    <source>
        <dbReference type="Proteomes" id="UP000008181"/>
    </source>
</evidence>
<dbReference type="eggNOG" id="KOG0254">
    <property type="taxonomic scope" value="Eukaryota"/>
</dbReference>
<gene>
    <name evidence="7" type="ORF">THITE_2086746</name>
</gene>
<dbReference type="GO" id="GO:0005886">
    <property type="term" value="C:plasma membrane"/>
    <property type="evidence" value="ECO:0007669"/>
    <property type="project" value="TreeGrafter"/>
</dbReference>
<feature type="region of interest" description="Disordered" evidence="5">
    <location>
        <begin position="175"/>
        <end position="195"/>
    </location>
</feature>
<accession>G2R4M5</accession>
<dbReference type="SUPFAM" id="SSF103473">
    <property type="entry name" value="MFS general substrate transporter"/>
    <property type="match status" value="1"/>
</dbReference>
<feature type="compositionally biased region" description="Low complexity" evidence="5">
    <location>
        <begin position="184"/>
        <end position="195"/>
    </location>
</feature>
<dbReference type="OrthoDB" id="440553at2759"/>
<dbReference type="GeneID" id="11514748"/>
<evidence type="ECO:0000256" key="6">
    <source>
        <dbReference type="SAM" id="Phobius"/>
    </source>
</evidence>
<keyword evidence="2 6" id="KW-0812">Transmembrane</keyword>
<evidence type="ECO:0000256" key="3">
    <source>
        <dbReference type="ARBA" id="ARBA00022989"/>
    </source>
</evidence>